<organism evidence="1 2">
    <name type="scientific">Phascolomyces articulosus</name>
    <dbReference type="NCBI Taxonomy" id="60185"/>
    <lineage>
        <taxon>Eukaryota</taxon>
        <taxon>Fungi</taxon>
        <taxon>Fungi incertae sedis</taxon>
        <taxon>Mucoromycota</taxon>
        <taxon>Mucoromycotina</taxon>
        <taxon>Mucoromycetes</taxon>
        <taxon>Mucorales</taxon>
        <taxon>Lichtheimiaceae</taxon>
        <taxon>Phascolomyces</taxon>
    </lineage>
</organism>
<comment type="caution">
    <text evidence="1">The sequence shown here is derived from an EMBL/GenBank/DDBJ whole genome shotgun (WGS) entry which is preliminary data.</text>
</comment>
<evidence type="ECO:0000313" key="1">
    <source>
        <dbReference type="EMBL" id="KAI9252404.1"/>
    </source>
</evidence>
<sequence>MFFGTKGIKINLFGMDIPKGFATHIGQMKPAVRPNGNKNFVVRMEPLLKLVAIGKKKIVEDTFEIFSNHEIPLSGATNEESVIPYLDILGLCRINVESAHKGSGANRVPLSVPNILRPTSKFSIFSLFILVLSIHVYQKENLTCPAIQDTSNKTLRCLTLCNISGANNKNRCRILEYLS</sequence>
<accession>A0AAD5PA98</accession>
<gene>
    <name evidence="1" type="ORF">BDA99DRAFT_574925</name>
</gene>
<proteinExistence type="predicted"/>
<name>A0AAD5PA98_9FUNG</name>
<dbReference type="Proteomes" id="UP001209540">
    <property type="component" value="Unassembled WGS sequence"/>
</dbReference>
<dbReference type="EMBL" id="JAIXMP010000028">
    <property type="protein sequence ID" value="KAI9252404.1"/>
    <property type="molecule type" value="Genomic_DNA"/>
</dbReference>
<reference evidence="1" key="2">
    <citation type="submission" date="2023-02" db="EMBL/GenBank/DDBJ databases">
        <authorList>
            <consortium name="DOE Joint Genome Institute"/>
            <person name="Mondo S.J."/>
            <person name="Chang Y."/>
            <person name="Wang Y."/>
            <person name="Ahrendt S."/>
            <person name="Andreopoulos W."/>
            <person name="Barry K."/>
            <person name="Beard J."/>
            <person name="Benny G.L."/>
            <person name="Blankenship S."/>
            <person name="Bonito G."/>
            <person name="Cuomo C."/>
            <person name="Desiro A."/>
            <person name="Gervers K.A."/>
            <person name="Hundley H."/>
            <person name="Kuo A."/>
            <person name="LaButti K."/>
            <person name="Lang B.F."/>
            <person name="Lipzen A."/>
            <person name="O'Donnell K."/>
            <person name="Pangilinan J."/>
            <person name="Reynolds N."/>
            <person name="Sandor L."/>
            <person name="Smith M.W."/>
            <person name="Tsang A."/>
            <person name="Grigoriev I.V."/>
            <person name="Stajich J.E."/>
            <person name="Spatafora J.W."/>
        </authorList>
    </citation>
    <scope>NUCLEOTIDE SEQUENCE</scope>
    <source>
        <strain evidence="1">RSA 2281</strain>
    </source>
</reference>
<protein>
    <submittedName>
        <fullName evidence="1">Uncharacterized protein</fullName>
    </submittedName>
</protein>
<evidence type="ECO:0000313" key="2">
    <source>
        <dbReference type="Proteomes" id="UP001209540"/>
    </source>
</evidence>
<keyword evidence="2" id="KW-1185">Reference proteome</keyword>
<reference evidence="1" key="1">
    <citation type="journal article" date="2022" name="IScience">
        <title>Evolution of zygomycete secretomes and the origins of terrestrial fungal ecologies.</title>
        <authorList>
            <person name="Chang Y."/>
            <person name="Wang Y."/>
            <person name="Mondo S."/>
            <person name="Ahrendt S."/>
            <person name="Andreopoulos W."/>
            <person name="Barry K."/>
            <person name="Beard J."/>
            <person name="Benny G.L."/>
            <person name="Blankenship S."/>
            <person name="Bonito G."/>
            <person name="Cuomo C."/>
            <person name="Desiro A."/>
            <person name="Gervers K.A."/>
            <person name="Hundley H."/>
            <person name="Kuo A."/>
            <person name="LaButti K."/>
            <person name="Lang B.F."/>
            <person name="Lipzen A."/>
            <person name="O'Donnell K."/>
            <person name="Pangilinan J."/>
            <person name="Reynolds N."/>
            <person name="Sandor L."/>
            <person name="Smith M.E."/>
            <person name="Tsang A."/>
            <person name="Grigoriev I.V."/>
            <person name="Stajich J.E."/>
            <person name="Spatafora J.W."/>
        </authorList>
    </citation>
    <scope>NUCLEOTIDE SEQUENCE</scope>
    <source>
        <strain evidence="1">RSA 2281</strain>
    </source>
</reference>
<dbReference type="AlphaFoldDB" id="A0AAD5PA98"/>